<dbReference type="STRING" id="1538463.B0T36_01350"/>
<accession>A0A1W0B8L5</accession>
<evidence type="ECO:0000256" key="1">
    <source>
        <dbReference type="SAM" id="SignalP"/>
    </source>
</evidence>
<dbReference type="OrthoDB" id="4556708at2"/>
<dbReference type="RefSeq" id="WP_077114361.1">
    <property type="nucleotide sequence ID" value="NZ_MUKP01000026.1"/>
</dbReference>
<evidence type="ECO:0000313" key="3">
    <source>
        <dbReference type="Proteomes" id="UP000188836"/>
    </source>
</evidence>
<evidence type="ECO:0000313" key="2">
    <source>
        <dbReference type="EMBL" id="ONM50492.1"/>
    </source>
</evidence>
<sequence length="142" mass="15111">MVRFLCALLGATAFSVLAAAPVDAALAHTSAAKSCDLGFMPIKPSVGVGSILGNAWAKCDIPPEHHVLTLSLERREGRAWVAIESTSDATIPSPRHTYAVRVVCGSGPWRVTAHVTGSLQGRPFDFTDSSMERFVSADECTR</sequence>
<comment type="caution">
    <text evidence="2">The sequence shown here is derived from an EMBL/GenBank/DDBJ whole genome shotgun (WGS) entry which is preliminary data.</text>
</comment>
<name>A0A1W0B8L5_9NOCA</name>
<feature type="chain" id="PRO_5038945380" evidence="1">
    <location>
        <begin position="19"/>
        <end position="142"/>
    </location>
</feature>
<dbReference type="EMBL" id="MUMY01000001">
    <property type="protein sequence ID" value="ONM50492.1"/>
    <property type="molecule type" value="Genomic_DNA"/>
</dbReference>
<reference evidence="2 3" key="1">
    <citation type="journal article" date="2016" name="Antonie Van Leeuwenhoek">
        <title>Nocardia donostiensis sp. nov., isolated from human respiratory specimens.</title>
        <authorList>
            <person name="Ercibengoa M."/>
            <person name="Bell M."/>
            <person name="Marimon J.M."/>
            <person name="Humrighouse B."/>
            <person name="Klenk H.P."/>
            <person name="Potter G."/>
            <person name="Perez-Trallero E."/>
        </authorList>
    </citation>
    <scope>NUCLEOTIDE SEQUENCE [LARGE SCALE GENOMIC DNA]</scope>
    <source>
        <strain evidence="2 3">X1655</strain>
    </source>
</reference>
<feature type="signal peptide" evidence="1">
    <location>
        <begin position="1"/>
        <end position="18"/>
    </location>
</feature>
<keyword evidence="1" id="KW-0732">Signal</keyword>
<keyword evidence="3" id="KW-1185">Reference proteome</keyword>
<gene>
    <name evidence="2" type="ORF">B0T46_00800</name>
</gene>
<organism evidence="2 3">
    <name type="scientific">Nocardia donostiensis</name>
    <dbReference type="NCBI Taxonomy" id="1538463"/>
    <lineage>
        <taxon>Bacteria</taxon>
        <taxon>Bacillati</taxon>
        <taxon>Actinomycetota</taxon>
        <taxon>Actinomycetes</taxon>
        <taxon>Mycobacteriales</taxon>
        <taxon>Nocardiaceae</taxon>
        <taxon>Nocardia</taxon>
    </lineage>
</organism>
<proteinExistence type="predicted"/>
<dbReference type="Proteomes" id="UP000188836">
    <property type="component" value="Unassembled WGS sequence"/>
</dbReference>
<protein>
    <submittedName>
        <fullName evidence="2">Uncharacterized protein</fullName>
    </submittedName>
</protein>
<dbReference type="AlphaFoldDB" id="A0A1W0B8L5"/>